<evidence type="ECO:0000313" key="2">
    <source>
        <dbReference type="Proteomes" id="UP000068164"/>
    </source>
</evidence>
<dbReference type="Proteomes" id="UP000068164">
    <property type="component" value="Unassembled WGS sequence"/>
</dbReference>
<dbReference type="EMBL" id="LNCD01000063">
    <property type="protein sequence ID" value="KWV53951.1"/>
    <property type="molecule type" value="Genomic_DNA"/>
</dbReference>
<sequence length="87" mass="9685">MRRRQNGSGKRQSKCGLLVHVGPALDQNFCCIGMAATHRDNERRGSFVLFLNVCSSIEQCRERDQITDLGDIGVRPPEFEPVVAALL</sequence>
<comment type="caution">
    <text evidence="1">The sequence shown here is derived from an EMBL/GenBank/DDBJ whole genome shotgun (WGS) entry which is preliminary data.</text>
</comment>
<protein>
    <submittedName>
        <fullName evidence="1">Uncharacterized protein</fullName>
    </submittedName>
</protein>
<reference evidence="1 2" key="1">
    <citation type="submission" date="2015-11" db="EMBL/GenBank/DDBJ databases">
        <title>Draft Genome Sequence of the Strain BR 10423 (Rhizobium sp.) isolated from nodules of Mimosa pudica.</title>
        <authorList>
            <person name="Barauna A.C."/>
            <person name="Zilli J.E."/>
            <person name="Simoes-Araujo J.L."/>
            <person name="Reis V.M."/>
            <person name="James E.K."/>
            <person name="Reis F.B.Jr."/>
            <person name="Rouws L.F."/>
            <person name="Passos S.R."/>
            <person name="Gois S.R."/>
        </authorList>
    </citation>
    <scope>NUCLEOTIDE SEQUENCE [LARGE SCALE GENOMIC DNA]</scope>
    <source>
        <strain evidence="1 2">BR10423</strain>
    </source>
</reference>
<gene>
    <name evidence="1" type="ORF">AS026_02755</name>
</gene>
<organism evidence="1 2">
    <name type="scientific">Rhizobium altiplani</name>
    <dbReference type="NCBI Taxonomy" id="1864509"/>
    <lineage>
        <taxon>Bacteria</taxon>
        <taxon>Pseudomonadati</taxon>
        <taxon>Pseudomonadota</taxon>
        <taxon>Alphaproteobacteria</taxon>
        <taxon>Hyphomicrobiales</taxon>
        <taxon>Rhizobiaceae</taxon>
        <taxon>Rhizobium/Agrobacterium group</taxon>
        <taxon>Rhizobium</taxon>
    </lineage>
</organism>
<evidence type="ECO:0000313" key="1">
    <source>
        <dbReference type="EMBL" id="KWV53951.1"/>
    </source>
</evidence>
<proteinExistence type="predicted"/>
<accession>A0A109JRU0</accession>
<keyword evidence="2" id="KW-1185">Reference proteome</keyword>
<dbReference type="AlphaFoldDB" id="A0A109JRU0"/>
<name>A0A109JRU0_9HYPH</name>